<evidence type="ECO:0000313" key="2">
    <source>
        <dbReference type="Proteomes" id="UP000001283"/>
    </source>
</evidence>
<accession>A0A8D3X252</accession>
<proteinExistence type="predicted"/>
<evidence type="ECO:0000313" key="1">
    <source>
        <dbReference type="EMBL" id="AEN89687.1"/>
    </source>
</evidence>
<organism evidence="1 2">
    <name type="scientific">Priestia megaterium (strain WSH-002)</name>
    <name type="common">Bacillus megaterium</name>
    <dbReference type="NCBI Taxonomy" id="1006007"/>
    <lineage>
        <taxon>Bacteria</taxon>
        <taxon>Bacillati</taxon>
        <taxon>Bacillota</taxon>
        <taxon>Bacilli</taxon>
        <taxon>Bacillales</taxon>
        <taxon>Bacillaceae</taxon>
        <taxon>Priestia</taxon>
    </lineage>
</organism>
<dbReference type="KEGG" id="bmh:BMWSH_2805"/>
<dbReference type="AlphaFoldDB" id="A0A8D3X252"/>
<sequence length="218" mass="24912">MVRHDEIKVVRGRKRAFLGDELVGLSCSSCRRLLPLKSFNANKDGYAGKHRICKNCNKQYLNDWRGEQPHKYLASTHNTRARQHGTKGYLDEYNTDITLACAGVRTINGVNVARCQVTGEWTSNFDVCHVQSLKVGGNSEYANIFIASRGVNIRQGNVHLLEWLLTESAYEIANPEYVEWLITNLAQRNMKSVKDYVVSEVGLEGYTRLKELYFEEYN</sequence>
<dbReference type="Proteomes" id="UP000001283">
    <property type="component" value="Chromosome"/>
</dbReference>
<dbReference type="RefSeq" id="WP_014460029.1">
    <property type="nucleotide sequence ID" value="NC_017138.1"/>
</dbReference>
<evidence type="ECO:0008006" key="3">
    <source>
        <dbReference type="Google" id="ProtNLM"/>
    </source>
</evidence>
<dbReference type="EMBL" id="CP003017">
    <property type="protein sequence ID" value="AEN89687.1"/>
    <property type="molecule type" value="Genomic_DNA"/>
</dbReference>
<protein>
    <recommendedName>
        <fullName evidence="3">HNH endonuclease</fullName>
    </recommendedName>
</protein>
<gene>
    <name evidence="1" type="ORF">BMWSH_2805</name>
</gene>
<reference evidence="1 2" key="1">
    <citation type="journal article" date="2011" name="J. Bacteriol.">
        <title>Complete genome sequence of the industrial strain Bacillus megaterium WSH-002.</title>
        <authorList>
            <person name="Liu L."/>
            <person name="Li Y."/>
            <person name="Zhang J."/>
            <person name="Zou W."/>
            <person name="Zhou Z."/>
            <person name="Liu J."/>
            <person name="Li X."/>
            <person name="Wang L."/>
            <person name="Chen J."/>
        </authorList>
    </citation>
    <scope>NUCLEOTIDE SEQUENCE [LARGE SCALE GENOMIC DNA]</scope>
    <source>
        <strain evidence="1 2">WSH-002</strain>
    </source>
</reference>
<name>A0A8D3X252_PRIMW</name>